<dbReference type="Proteomes" id="UP000179024">
    <property type="component" value="Unassembled WGS sequence"/>
</dbReference>
<dbReference type="SMART" id="SM00028">
    <property type="entry name" value="TPR"/>
    <property type="match status" value="1"/>
</dbReference>
<accession>A0A1F7I9L0</accession>
<dbReference type="EMBL" id="MGAE01000007">
    <property type="protein sequence ID" value="OGK40029.1"/>
    <property type="molecule type" value="Genomic_DNA"/>
</dbReference>
<reference evidence="3 4" key="1">
    <citation type="journal article" date="2016" name="Nat. Commun.">
        <title>Thousands of microbial genomes shed light on interconnected biogeochemical processes in an aquifer system.</title>
        <authorList>
            <person name="Anantharaman K."/>
            <person name="Brown C.T."/>
            <person name="Hug L.A."/>
            <person name="Sharon I."/>
            <person name="Castelle C.J."/>
            <person name="Probst A.J."/>
            <person name="Thomas B.C."/>
            <person name="Singh A."/>
            <person name="Wilkins M.J."/>
            <person name="Karaoz U."/>
            <person name="Brodie E.L."/>
            <person name="Williams K.H."/>
            <person name="Hubbard S.S."/>
            <person name="Banfield J.F."/>
        </authorList>
    </citation>
    <scope>NUCLEOTIDE SEQUENCE [LARGE SCALE GENOMIC DNA]</scope>
</reference>
<evidence type="ECO:0000256" key="1">
    <source>
        <dbReference type="PROSITE-ProRule" id="PRU00339"/>
    </source>
</evidence>
<gene>
    <name evidence="3" type="ORF">A3F34_00915</name>
</gene>
<evidence type="ECO:0000256" key="2">
    <source>
        <dbReference type="SAM" id="MobiDB-lite"/>
    </source>
</evidence>
<protein>
    <submittedName>
        <fullName evidence="3">Uncharacterized protein</fullName>
    </submittedName>
</protein>
<evidence type="ECO:0000313" key="3">
    <source>
        <dbReference type="EMBL" id="OGK40029.1"/>
    </source>
</evidence>
<dbReference type="AlphaFoldDB" id="A0A1F7I9L0"/>
<name>A0A1F7I9L0_9BACT</name>
<feature type="region of interest" description="Disordered" evidence="2">
    <location>
        <begin position="220"/>
        <end position="278"/>
    </location>
</feature>
<feature type="repeat" description="TPR" evidence="1">
    <location>
        <begin position="39"/>
        <end position="72"/>
    </location>
</feature>
<proteinExistence type="predicted"/>
<feature type="compositionally biased region" description="Acidic residues" evidence="2">
    <location>
        <begin position="245"/>
        <end position="261"/>
    </location>
</feature>
<sequence length="278" mass="31801">MELQIENLHKNAVDAALVNNWDKAIKLNKKIISLQPYYVDAYLGLAFAQIQTGNITEAKKNYRKALKLDSHNHIARTNLDKINILGEKGDFPEKINKRDVSLDPNTFINVRGKTKIVTLMNIGQSGVLARLKIGEIVSLLIKKRRIEVRNRKGEYIGCLPDDISKRLIYFLEAKSKYTTFVKEATKNTADVFIREDKKGKKVASYESFPDNIQDDLKKFIGKGDQTKDQDGETHEDDLGDHRDDEVVDDIEELANDAEETKDDFLHLNVDDDDDEYEE</sequence>
<keyword evidence="1" id="KW-0802">TPR repeat</keyword>
<dbReference type="Gene3D" id="1.25.40.10">
    <property type="entry name" value="Tetratricopeptide repeat domain"/>
    <property type="match status" value="1"/>
</dbReference>
<comment type="caution">
    <text evidence="3">The sequence shown here is derived from an EMBL/GenBank/DDBJ whole genome shotgun (WGS) entry which is preliminary data.</text>
</comment>
<dbReference type="InterPro" id="IPR011990">
    <property type="entry name" value="TPR-like_helical_dom_sf"/>
</dbReference>
<dbReference type="InterPro" id="IPR019734">
    <property type="entry name" value="TPR_rpt"/>
</dbReference>
<dbReference type="PROSITE" id="PS50005">
    <property type="entry name" value="TPR"/>
    <property type="match status" value="1"/>
</dbReference>
<dbReference type="Pfam" id="PF14559">
    <property type="entry name" value="TPR_19"/>
    <property type="match status" value="1"/>
</dbReference>
<organism evidence="3 4">
    <name type="scientific">Candidatus Roizmanbacteria bacterium RIFCSPHIGHO2_12_FULL_44_10</name>
    <dbReference type="NCBI Taxonomy" id="1802054"/>
    <lineage>
        <taxon>Bacteria</taxon>
        <taxon>Candidatus Roizmaniibacteriota</taxon>
    </lineage>
</organism>
<dbReference type="SUPFAM" id="SSF48452">
    <property type="entry name" value="TPR-like"/>
    <property type="match status" value="1"/>
</dbReference>
<evidence type="ECO:0000313" key="4">
    <source>
        <dbReference type="Proteomes" id="UP000179024"/>
    </source>
</evidence>